<dbReference type="Pfam" id="PF03692">
    <property type="entry name" value="CxxCxxCC"/>
    <property type="match status" value="1"/>
</dbReference>
<organism evidence="1 2">
    <name type="scientific">Vibrio parahaemolyticus</name>
    <dbReference type="NCBI Taxonomy" id="670"/>
    <lineage>
        <taxon>Bacteria</taxon>
        <taxon>Pseudomonadati</taxon>
        <taxon>Pseudomonadota</taxon>
        <taxon>Gammaproteobacteria</taxon>
        <taxon>Vibrionales</taxon>
        <taxon>Vibrionaceae</taxon>
        <taxon>Vibrio</taxon>
    </lineage>
</organism>
<protein>
    <submittedName>
        <fullName evidence="1">YkgJ family cysteine cluster protein</fullName>
    </submittedName>
</protein>
<sequence>MRKVKKADEIKIKNIPANVERFKNGSASKKSIEEFKKLDRQLQNLTRTEGGIDPMTFMEKVYAFVDSYMDRDVYKFTECAKGCAYCCRLYTSVSGLEAAYMLEKTKHLKDIAFTRIDSEAQATQNENDEYCPFLNTSTGTCRAYSSRPLNCRVFASIDGWKECVDLNNSHNMHSWSSNEMLAHIRDNINEITASSGLVVEADIRDWFSKK</sequence>
<name>A0AAW8PZ35_VIBPH</name>
<dbReference type="EMBL" id="JAUHGG010000003">
    <property type="protein sequence ID" value="MDS1821532.1"/>
    <property type="molecule type" value="Genomic_DNA"/>
</dbReference>
<accession>A0AAW8PZ35</accession>
<dbReference type="AlphaFoldDB" id="A0AAW8PZ35"/>
<evidence type="ECO:0000313" key="1">
    <source>
        <dbReference type="EMBL" id="MDS1821532.1"/>
    </source>
</evidence>
<proteinExistence type="predicted"/>
<dbReference type="Proteomes" id="UP001253193">
    <property type="component" value="Unassembled WGS sequence"/>
</dbReference>
<dbReference type="RefSeq" id="WP_311020436.1">
    <property type="nucleotide sequence ID" value="NZ_JAUHGG010000003.1"/>
</dbReference>
<reference evidence="1" key="1">
    <citation type="submission" date="2023-06" db="EMBL/GenBank/DDBJ databases">
        <title>Genomic Diversity of Vibrio spp. and Metagenomic Analysis of Pathogens in Florida Gulf Coastal Waters Following Hurricane Ian.</title>
        <authorList>
            <person name="Brumfield K.D."/>
        </authorList>
    </citation>
    <scope>NUCLEOTIDE SEQUENCE</scope>
    <source>
        <strain evidence="1">WBS2B-138</strain>
    </source>
</reference>
<gene>
    <name evidence="1" type="ORF">QX249_12740</name>
</gene>
<comment type="caution">
    <text evidence="1">The sequence shown here is derived from an EMBL/GenBank/DDBJ whole genome shotgun (WGS) entry which is preliminary data.</text>
</comment>
<evidence type="ECO:0000313" key="2">
    <source>
        <dbReference type="Proteomes" id="UP001253193"/>
    </source>
</evidence>
<dbReference type="InterPro" id="IPR005358">
    <property type="entry name" value="Puta_zinc/iron-chelating_dom"/>
</dbReference>